<dbReference type="Proteomes" id="UP001341840">
    <property type="component" value="Unassembled WGS sequence"/>
</dbReference>
<comment type="caution">
    <text evidence="2">The sequence shown here is derived from an EMBL/GenBank/DDBJ whole genome shotgun (WGS) entry which is preliminary data.</text>
</comment>
<evidence type="ECO:0000313" key="3">
    <source>
        <dbReference type="Proteomes" id="UP001341840"/>
    </source>
</evidence>
<sequence length="74" mass="8744">WMVQSRARKMEARFDSIEARMEEMFKVMQELRNERGSPRDRGSQGSGMPIRGSAEQWRKLELPLFRGDEASIWI</sequence>
<feature type="non-terminal residue" evidence="2">
    <location>
        <position position="1"/>
    </location>
</feature>
<feature type="region of interest" description="Disordered" evidence="1">
    <location>
        <begin position="32"/>
        <end position="54"/>
    </location>
</feature>
<proteinExistence type="predicted"/>
<gene>
    <name evidence="2" type="ORF">PIB30_098487</name>
</gene>
<organism evidence="2 3">
    <name type="scientific">Stylosanthes scabra</name>
    <dbReference type="NCBI Taxonomy" id="79078"/>
    <lineage>
        <taxon>Eukaryota</taxon>
        <taxon>Viridiplantae</taxon>
        <taxon>Streptophyta</taxon>
        <taxon>Embryophyta</taxon>
        <taxon>Tracheophyta</taxon>
        <taxon>Spermatophyta</taxon>
        <taxon>Magnoliopsida</taxon>
        <taxon>eudicotyledons</taxon>
        <taxon>Gunneridae</taxon>
        <taxon>Pentapetalae</taxon>
        <taxon>rosids</taxon>
        <taxon>fabids</taxon>
        <taxon>Fabales</taxon>
        <taxon>Fabaceae</taxon>
        <taxon>Papilionoideae</taxon>
        <taxon>50 kb inversion clade</taxon>
        <taxon>dalbergioids sensu lato</taxon>
        <taxon>Dalbergieae</taxon>
        <taxon>Pterocarpus clade</taxon>
        <taxon>Stylosanthes</taxon>
    </lineage>
</organism>
<name>A0ABU6ZVI6_9FABA</name>
<dbReference type="EMBL" id="JASCZI010274387">
    <property type="protein sequence ID" value="MED6225945.1"/>
    <property type="molecule type" value="Genomic_DNA"/>
</dbReference>
<protein>
    <submittedName>
        <fullName evidence="2">Uncharacterized protein</fullName>
    </submittedName>
</protein>
<feature type="compositionally biased region" description="Basic and acidic residues" evidence="1">
    <location>
        <begin position="32"/>
        <end position="42"/>
    </location>
</feature>
<keyword evidence="3" id="KW-1185">Reference proteome</keyword>
<accession>A0ABU6ZVI6</accession>
<reference evidence="2 3" key="1">
    <citation type="journal article" date="2023" name="Plants (Basel)">
        <title>Bridging the Gap: Combining Genomics and Transcriptomics Approaches to Understand Stylosanthes scabra, an Orphan Legume from the Brazilian Caatinga.</title>
        <authorList>
            <person name="Ferreira-Neto J.R.C."/>
            <person name="da Silva M.D."/>
            <person name="Binneck E."/>
            <person name="de Melo N.F."/>
            <person name="da Silva R.H."/>
            <person name="de Melo A.L.T.M."/>
            <person name="Pandolfi V."/>
            <person name="Bustamante F.O."/>
            <person name="Brasileiro-Vidal A.C."/>
            <person name="Benko-Iseppon A.M."/>
        </authorList>
    </citation>
    <scope>NUCLEOTIDE SEQUENCE [LARGE SCALE GENOMIC DNA]</scope>
    <source>
        <tissue evidence="2">Leaves</tissue>
    </source>
</reference>
<evidence type="ECO:0000313" key="2">
    <source>
        <dbReference type="EMBL" id="MED6225945.1"/>
    </source>
</evidence>
<evidence type="ECO:0000256" key="1">
    <source>
        <dbReference type="SAM" id="MobiDB-lite"/>
    </source>
</evidence>